<dbReference type="Proteomes" id="UP000008909">
    <property type="component" value="Unassembled WGS sequence"/>
</dbReference>
<name>H2KTC9_CLOSI</name>
<dbReference type="AlphaFoldDB" id="H2KTC9"/>
<evidence type="ECO:0000313" key="1">
    <source>
        <dbReference type="EMBL" id="GAA42861.2"/>
    </source>
</evidence>
<protein>
    <submittedName>
        <fullName evidence="1">Uncharacterized protein</fullName>
    </submittedName>
</protein>
<organism evidence="1 2">
    <name type="scientific">Clonorchis sinensis</name>
    <name type="common">Chinese liver fluke</name>
    <dbReference type="NCBI Taxonomy" id="79923"/>
    <lineage>
        <taxon>Eukaryota</taxon>
        <taxon>Metazoa</taxon>
        <taxon>Spiralia</taxon>
        <taxon>Lophotrochozoa</taxon>
        <taxon>Platyhelminthes</taxon>
        <taxon>Trematoda</taxon>
        <taxon>Digenea</taxon>
        <taxon>Opisthorchiida</taxon>
        <taxon>Opisthorchiata</taxon>
        <taxon>Opisthorchiidae</taxon>
        <taxon>Clonorchis</taxon>
    </lineage>
</organism>
<proteinExistence type="predicted"/>
<accession>H2KTC9</accession>
<reference evidence="1" key="1">
    <citation type="journal article" date="2011" name="Genome Biol.">
        <title>The draft genome of the carcinogenic human liver fluke Clonorchis sinensis.</title>
        <authorList>
            <person name="Wang X."/>
            <person name="Chen W."/>
            <person name="Huang Y."/>
            <person name="Sun J."/>
            <person name="Men J."/>
            <person name="Liu H."/>
            <person name="Luo F."/>
            <person name="Guo L."/>
            <person name="Lv X."/>
            <person name="Deng C."/>
            <person name="Zhou C."/>
            <person name="Fan Y."/>
            <person name="Li X."/>
            <person name="Huang L."/>
            <person name="Hu Y."/>
            <person name="Liang C."/>
            <person name="Hu X."/>
            <person name="Xu J."/>
            <person name="Yu X."/>
        </authorList>
    </citation>
    <scope>NUCLEOTIDE SEQUENCE [LARGE SCALE GENOMIC DNA]</scope>
    <source>
        <strain evidence="1">Henan</strain>
    </source>
</reference>
<sequence>MFVSKPNRLDPLWIDMSPTALELILRISISKLQILRNSMQPTAELTVLRMTSYGEKPVVAENSKHDVHQSKLNKEPVRARLRQRTVSNGLFRSLMITIIGRKARSVLVHEQMRNKSAVDVHKTPIRHVTPYASNTTASGSPVSYSEIDGKISCFSVPVPCETNLTTSSLADYLNQNTKRPTECPKRPGVLLTDISTTNPKQFKWDTPIVLNLPQEKRIAGICQNSALTKPDPAEANDALFLSESSEPLDESICFGIIRSGNPPPQLPGDNSVAKHTSSGDIRLAVLDGVSLSILVSTAAYLREMKLTLTPVLQMKASPSSSVLFPLVRDLTSQPKV</sequence>
<dbReference type="EMBL" id="DF143884">
    <property type="protein sequence ID" value="GAA42861.2"/>
    <property type="molecule type" value="Genomic_DNA"/>
</dbReference>
<gene>
    <name evidence="1" type="ORF">CLF_102290</name>
</gene>
<keyword evidence="2" id="KW-1185">Reference proteome</keyword>
<evidence type="ECO:0000313" key="2">
    <source>
        <dbReference type="Proteomes" id="UP000008909"/>
    </source>
</evidence>